<dbReference type="EMBL" id="JAWDJW010006571">
    <property type="protein sequence ID" value="KAK3064244.1"/>
    <property type="molecule type" value="Genomic_DNA"/>
</dbReference>
<reference evidence="1" key="1">
    <citation type="submission" date="2024-09" db="EMBL/GenBank/DDBJ databases">
        <title>Black Yeasts Isolated from many extreme environments.</title>
        <authorList>
            <person name="Coleine C."/>
            <person name="Stajich J.E."/>
            <person name="Selbmann L."/>
        </authorList>
    </citation>
    <scope>NUCLEOTIDE SEQUENCE</scope>
    <source>
        <strain evidence="1">CCFEE 5737</strain>
    </source>
</reference>
<organism evidence="1 2">
    <name type="scientific">Coniosporium uncinatum</name>
    <dbReference type="NCBI Taxonomy" id="93489"/>
    <lineage>
        <taxon>Eukaryota</taxon>
        <taxon>Fungi</taxon>
        <taxon>Dikarya</taxon>
        <taxon>Ascomycota</taxon>
        <taxon>Pezizomycotina</taxon>
        <taxon>Dothideomycetes</taxon>
        <taxon>Dothideomycetes incertae sedis</taxon>
        <taxon>Coniosporium</taxon>
    </lineage>
</organism>
<name>A0ACC3DAH1_9PEZI</name>
<proteinExistence type="predicted"/>
<sequence length="256" mass="27807">MYIQTTLSSIQQTGINRGGLYGFFVKGQPLHGTHEDKLPPSTKLVLEPIETRTSRLITPSTNLRSTGANSVAIGAPATDSLDSGDKKRKRDIESVSGPGASGSDSAPRSRKKVKKEKETKPRTVVRAERKAKRTQEARLNAIAKRNEKIAAGTFDWEADAERRKNKELNKRVNDIINKRAAQGEFGALMTHPSITNSKKYKKEQEKAEKAARKAAAKAALDGENDDKNGGVEGGMNGDMNPERAAMLGGAIPEVCR</sequence>
<evidence type="ECO:0000313" key="1">
    <source>
        <dbReference type="EMBL" id="KAK3064244.1"/>
    </source>
</evidence>
<protein>
    <submittedName>
        <fullName evidence="1">Uncharacterized protein</fullName>
    </submittedName>
</protein>
<keyword evidence="2" id="KW-1185">Reference proteome</keyword>
<dbReference type="Proteomes" id="UP001186974">
    <property type="component" value="Unassembled WGS sequence"/>
</dbReference>
<accession>A0ACC3DAH1</accession>
<gene>
    <name evidence="1" type="ORF">LTS18_008918</name>
</gene>
<comment type="caution">
    <text evidence="1">The sequence shown here is derived from an EMBL/GenBank/DDBJ whole genome shotgun (WGS) entry which is preliminary data.</text>
</comment>
<evidence type="ECO:0000313" key="2">
    <source>
        <dbReference type="Proteomes" id="UP001186974"/>
    </source>
</evidence>